<dbReference type="GO" id="GO:0030313">
    <property type="term" value="C:cell envelope"/>
    <property type="evidence" value="ECO:0007669"/>
    <property type="project" value="UniProtKB-SubCell"/>
</dbReference>
<reference evidence="8" key="1">
    <citation type="submission" date="2012-02" db="EMBL/GenBank/DDBJ databases">
        <title>The complete genome of Echinicola vietnamensis DSM 17526.</title>
        <authorList>
            <person name="Lucas S."/>
            <person name="Copeland A."/>
            <person name="Lapidus A."/>
            <person name="Glavina del Rio T."/>
            <person name="Dalin E."/>
            <person name="Tice H."/>
            <person name="Bruce D."/>
            <person name="Goodwin L."/>
            <person name="Pitluck S."/>
            <person name="Peters L."/>
            <person name="Ovchinnikova G."/>
            <person name="Teshima H."/>
            <person name="Kyrpides N."/>
            <person name="Mavromatis K."/>
            <person name="Ivanova N."/>
            <person name="Brettin T."/>
            <person name="Detter J.C."/>
            <person name="Han C."/>
            <person name="Larimer F."/>
            <person name="Land M."/>
            <person name="Hauser L."/>
            <person name="Markowitz V."/>
            <person name="Cheng J.-F."/>
            <person name="Hugenholtz P."/>
            <person name="Woyke T."/>
            <person name="Wu D."/>
            <person name="Brambilla E."/>
            <person name="Klenk H.-P."/>
            <person name="Eisen J.A."/>
        </authorList>
    </citation>
    <scope>NUCLEOTIDE SEQUENCE [LARGE SCALE GENOMIC DNA]</scope>
    <source>
        <strain evidence="8">DSM 17526 / LMG 23754 / KMM 6221</strain>
    </source>
</reference>
<evidence type="ECO:0000259" key="6">
    <source>
        <dbReference type="Pfam" id="PF01030"/>
    </source>
</evidence>
<dbReference type="EMBL" id="CP003346">
    <property type="protein sequence ID" value="AGA79905.1"/>
    <property type="molecule type" value="Genomic_DNA"/>
</dbReference>
<name>L0G4Z8_ECHVK</name>
<dbReference type="Pfam" id="PF01030">
    <property type="entry name" value="Recep_L_domain"/>
    <property type="match status" value="1"/>
</dbReference>
<keyword evidence="7" id="KW-0675">Receptor</keyword>
<evidence type="ECO:0000256" key="1">
    <source>
        <dbReference type="ARBA" id="ARBA00004191"/>
    </source>
</evidence>
<dbReference type="STRING" id="926556.Echvi_3693"/>
<dbReference type="PROSITE" id="PS51257">
    <property type="entry name" value="PROKAR_LIPOPROTEIN"/>
    <property type="match status" value="1"/>
</dbReference>
<gene>
    <name evidence="7" type="ordered locus">Echvi_3693</name>
</gene>
<keyword evidence="3" id="KW-0964">Secreted</keyword>
<comment type="subcellular location">
    <subcellularLocation>
        <location evidence="1">Secreted</location>
        <location evidence="1">Cell wall</location>
    </subcellularLocation>
</comment>
<feature type="domain" description="Receptor L-domain" evidence="6">
    <location>
        <begin position="527"/>
        <end position="588"/>
    </location>
</feature>
<keyword evidence="2" id="KW-0134">Cell wall</keyword>
<sequence>MKNYYFPLMLSALVGIFLYGCQTDLPEVGELKSPVSFGFSLPAGNASSKVASNDFRLVVKAQVTISKADSSAEVLRKKELKVYESDGVLYAEEIFLPMGDYLITELLLLSEEGVAIFAIPGKGKLQDHIDRQLPLPFSVEGKNATKTVTMEVLSTLGFTPKEFGFDPAEVMFEEAEFFKVMLVEKGDPQNILNGAISLKKSDTTVSFEIDSIAKILLKEEYSYDNRSYLEASSPGYLSLNVFAGRDSLLQHKEDPLIIELEKLKDFYSFKIGLNAFHVRELQGMMVNSLEEVVNSRITLLHDGSALEEYKDVEVVIVEEEGYYFLETIDLPIGDFTIQELYLQNAEDKTLFAVPFTASYIEEYYKYSLPLQFSVSGDTKSHVRFFSVVDTRGFLPSEFNFDPDRISFKEEVLPFYVTLQEKDNPGKHPTGTLISGTNVEIKKEVSYLTRVNLFEGDYYDNHDVYVKVQANGYEEFKYMYPKDSLLQHHEDTPLVIELEVRSLVVDGVYRGNVVLETQAEVDEFAKWHCTTISGNLTIKGQRGAEDQIADLAGLQSITEVGGMVSISDCDHLSNLKGLEYLSSINGGRLEIARNNSLQNLKGLSGLTILNEFTISENASLVNLEGLENLKEIGGMVLESNPLLNALKGLDNVERMKSLWIDDSESLVDFNGFDTSISSLGTFVSINNHNLESLRGLILPACKIDGGVEITDNWSLESLAGLDFSQHVAFSVSLEYNSGLKDISAMAAIKTIGRKLTIETCHRLTSLNGLENLISVGTANSSESLEILDNKKLVDFCALTSLFTEGDVFGYDIQLNAYNPTEADMKTGKCVLRD</sequence>
<protein>
    <submittedName>
        <fullName evidence="7">Receptor L domain protein</fullName>
    </submittedName>
</protein>
<dbReference type="RefSeq" id="WP_015267447.1">
    <property type="nucleotide sequence ID" value="NC_019904.1"/>
</dbReference>
<proteinExistence type="predicted"/>
<dbReference type="OrthoDB" id="836219at2"/>
<evidence type="ECO:0000256" key="3">
    <source>
        <dbReference type="ARBA" id="ARBA00022525"/>
    </source>
</evidence>
<dbReference type="PANTHER" id="PTHR31018:SF3">
    <property type="entry name" value="RECEPTOR PROTEIN-TYROSINE KINASE"/>
    <property type="match status" value="1"/>
</dbReference>
<keyword evidence="5" id="KW-0325">Glycoprotein</keyword>
<dbReference type="Proteomes" id="UP000010796">
    <property type="component" value="Chromosome"/>
</dbReference>
<evidence type="ECO:0000313" key="8">
    <source>
        <dbReference type="Proteomes" id="UP000010796"/>
    </source>
</evidence>
<accession>L0G4Z8</accession>
<evidence type="ECO:0000313" key="7">
    <source>
        <dbReference type="EMBL" id="AGA79905.1"/>
    </source>
</evidence>
<dbReference type="KEGG" id="evi:Echvi_3693"/>
<dbReference type="SUPFAM" id="SSF52058">
    <property type="entry name" value="L domain-like"/>
    <property type="match status" value="2"/>
</dbReference>
<keyword evidence="8" id="KW-1185">Reference proteome</keyword>
<organism evidence="7 8">
    <name type="scientific">Echinicola vietnamensis (strain DSM 17526 / LMG 23754 / KMM 6221)</name>
    <dbReference type="NCBI Taxonomy" id="926556"/>
    <lineage>
        <taxon>Bacteria</taxon>
        <taxon>Pseudomonadati</taxon>
        <taxon>Bacteroidota</taxon>
        <taxon>Cytophagia</taxon>
        <taxon>Cytophagales</taxon>
        <taxon>Cyclobacteriaceae</taxon>
        <taxon>Echinicola</taxon>
    </lineage>
</organism>
<keyword evidence="4" id="KW-0732">Signal</keyword>
<dbReference type="eggNOG" id="COG4886">
    <property type="taxonomic scope" value="Bacteria"/>
</dbReference>
<dbReference type="HOGENOM" id="CLU_340895_0_0_10"/>
<dbReference type="InterPro" id="IPR036941">
    <property type="entry name" value="Rcpt_L-dom_sf"/>
</dbReference>
<dbReference type="Gene3D" id="3.80.20.20">
    <property type="entry name" value="Receptor L-domain"/>
    <property type="match status" value="2"/>
</dbReference>
<evidence type="ECO:0000256" key="2">
    <source>
        <dbReference type="ARBA" id="ARBA00022512"/>
    </source>
</evidence>
<dbReference type="InterPro" id="IPR000494">
    <property type="entry name" value="Rcpt_L-dom"/>
</dbReference>
<dbReference type="PANTHER" id="PTHR31018">
    <property type="entry name" value="SPORULATION-SPECIFIC PROTEIN-RELATED"/>
    <property type="match status" value="1"/>
</dbReference>
<dbReference type="InterPro" id="IPR051648">
    <property type="entry name" value="CWI-Assembly_Regulator"/>
</dbReference>
<evidence type="ECO:0000256" key="4">
    <source>
        <dbReference type="ARBA" id="ARBA00022729"/>
    </source>
</evidence>
<dbReference type="AlphaFoldDB" id="L0G4Z8"/>
<evidence type="ECO:0000256" key="5">
    <source>
        <dbReference type="ARBA" id="ARBA00023180"/>
    </source>
</evidence>